<sequence>MSEHAGDKEAVEMAKAMSWNEDTSAREIANFLPRKPGERWLDLGFRLLIVALLCGWFSMPRPAADPAPSAAQTTTR</sequence>
<comment type="caution">
    <text evidence="1">The sequence shown here is derived from an EMBL/GenBank/DDBJ whole genome shotgun (WGS) entry which is preliminary data.</text>
</comment>
<reference evidence="1 2" key="1">
    <citation type="submission" date="2015-07" db="EMBL/GenBank/DDBJ databases">
        <title>Whole genome sequencing of Bosea vaviloviae isolated from cave pool.</title>
        <authorList>
            <person name="Tan N.E.H."/>
            <person name="Lee Y.P."/>
            <person name="Gan H.M."/>
            <person name="Barton H."/>
            <person name="Savka M.A."/>
        </authorList>
    </citation>
    <scope>NUCLEOTIDE SEQUENCE [LARGE SCALE GENOMIC DNA]</scope>
    <source>
        <strain evidence="1 2">SD260</strain>
    </source>
</reference>
<name>A0A0N0MBR0_9HYPH</name>
<dbReference type="PATRIC" id="fig|1526658.3.peg.5375"/>
<dbReference type="RefSeq" id="WP_054208791.1">
    <property type="nucleotide sequence ID" value="NZ_LGSZ01000031.1"/>
</dbReference>
<dbReference type="OrthoDB" id="8163844at2"/>
<evidence type="ECO:0000313" key="2">
    <source>
        <dbReference type="Proteomes" id="UP000037822"/>
    </source>
</evidence>
<dbReference type="AlphaFoldDB" id="A0A0N0MBR0"/>
<accession>A0A0N0MBR0</accession>
<proteinExistence type="predicted"/>
<dbReference type="Proteomes" id="UP000037822">
    <property type="component" value="Unassembled WGS sequence"/>
</dbReference>
<keyword evidence="2" id="KW-1185">Reference proteome</keyword>
<dbReference type="EMBL" id="LGSZ01000031">
    <property type="protein sequence ID" value="KPH81240.1"/>
    <property type="molecule type" value="Genomic_DNA"/>
</dbReference>
<gene>
    <name evidence="1" type="ORF">AE618_09430</name>
</gene>
<evidence type="ECO:0000313" key="1">
    <source>
        <dbReference type="EMBL" id="KPH81240.1"/>
    </source>
</evidence>
<organism evidence="1 2">
    <name type="scientific">Bosea vaviloviae</name>
    <dbReference type="NCBI Taxonomy" id="1526658"/>
    <lineage>
        <taxon>Bacteria</taxon>
        <taxon>Pseudomonadati</taxon>
        <taxon>Pseudomonadota</taxon>
        <taxon>Alphaproteobacteria</taxon>
        <taxon>Hyphomicrobiales</taxon>
        <taxon>Boseaceae</taxon>
        <taxon>Bosea</taxon>
    </lineage>
</organism>
<protein>
    <submittedName>
        <fullName evidence="1">Uncharacterized protein</fullName>
    </submittedName>
</protein>